<sequence length="144" mass="16979">MIIDSLLTKRKKSKSLNELVGKRYSLLQKIRLKGIRSKKLTIQEVSPNLKSYFATHNAQYGHIELRPRGIVIRVNKGLQYFVWAIPFYQLYIYNLPTLNIHGQGKYVLFKNDKFLEKNSSFMQKLNQQKVQYDENHPHIDAIDL</sequence>
<evidence type="ECO:0000313" key="2">
    <source>
        <dbReference type="Proteomes" id="UP000292262"/>
    </source>
</evidence>
<reference evidence="1 2" key="1">
    <citation type="submission" date="2019-02" db="EMBL/GenBank/DDBJ databases">
        <title>Genomic Encyclopedia of Type Strains, Phase IV (KMG-IV): sequencing the most valuable type-strain genomes for metagenomic binning, comparative biology and taxonomic classification.</title>
        <authorList>
            <person name="Goeker M."/>
        </authorList>
    </citation>
    <scope>NUCLEOTIDE SEQUENCE [LARGE SCALE GENOMIC DNA]</scope>
    <source>
        <strain evidence="1 2">DSM 17196</strain>
    </source>
</reference>
<dbReference type="OrthoDB" id="1436588at2"/>
<evidence type="ECO:0000313" key="1">
    <source>
        <dbReference type="EMBL" id="RZT00026.1"/>
    </source>
</evidence>
<protein>
    <submittedName>
        <fullName evidence="1">Uncharacterized protein</fullName>
    </submittedName>
</protein>
<keyword evidence="2" id="KW-1185">Reference proteome</keyword>
<gene>
    <name evidence="1" type="ORF">EV197_1256</name>
</gene>
<dbReference type="AlphaFoldDB" id="A0A4Q7PHY0"/>
<organism evidence="1 2">
    <name type="scientific">Aquimarina brevivitae</name>
    <dbReference type="NCBI Taxonomy" id="323412"/>
    <lineage>
        <taxon>Bacteria</taxon>
        <taxon>Pseudomonadati</taxon>
        <taxon>Bacteroidota</taxon>
        <taxon>Flavobacteriia</taxon>
        <taxon>Flavobacteriales</taxon>
        <taxon>Flavobacteriaceae</taxon>
        <taxon>Aquimarina</taxon>
    </lineage>
</organism>
<dbReference type="EMBL" id="SGXE01000001">
    <property type="protein sequence ID" value="RZT00026.1"/>
    <property type="molecule type" value="Genomic_DNA"/>
</dbReference>
<dbReference type="Proteomes" id="UP000292262">
    <property type="component" value="Unassembled WGS sequence"/>
</dbReference>
<name>A0A4Q7PHY0_9FLAO</name>
<comment type="caution">
    <text evidence="1">The sequence shown here is derived from an EMBL/GenBank/DDBJ whole genome shotgun (WGS) entry which is preliminary data.</text>
</comment>
<accession>A0A4Q7PHY0</accession>
<proteinExistence type="predicted"/>